<sequence length="125" mass="14354">MKRAGEDYLEAVLRIETEQEREGVRITDIANLLSVTKPSVISAIKTLSKDGYISQESYSEIYLTEKGRIKAEQVYRRHKTLKEFFFNVLGVDEEIAEKDACKIEHDISSDSMEKIASFVEAYLKK</sequence>
<evidence type="ECO:0000256" key="6">
    <source>
        <dbReference type="ARBA" id="ARBA00025185"/>
    </source>
</evidence>
<dbReference type="Gene3D" id="1.10.60.10">
    <property type="entry name" value="Iron dependent repressor, metal binding and dimerisation domain"/>
    <property type="match status" value="1"/>
</dbReference>
<dbReference type="GO" id="GO:0046914">
    <property type="term" value="F:transition metal ion binding"/>
    <property type="evidence" value="ECO:0007669"/>
    <property type="project" value="InterPro"/>
</dbReference>
<organism evidence="8 9">
    <name type="scientific">Candidatus Ornithospirochaeta avicola</name>
    <dbReference type="NCBI Taxonomy" id="2840896"/>
    <lineage>
        <taxon>Bacteria</taxon>
        <taxon>Pseudomonadati</taxon>
        <taxon>Spirochaetota</taxon>
        <taxon>Spirochaetia</taxon>
        <taxon>Spirochaetales</taxon>
        <taxon>Spirochaetaceae</taxon>
        <taxon>Spirochaetaceae incertae sedis</taxon>
        <taxon>Candidatus Ornithospirochaeta</taxon>
    </lineage>
</organism>
<comment type="similarity">
    <text evidence="1">Belongs to the DtxR/MntR family.</text>
</comment>
<reference evidence="8" key="2">
    <citation type="submission" date="2021-04" db="EMBL/GenBank/DDBJ databases">
        <authorList>
            <person name="Gilroy R."/>
        </authorList>
    </citation>
    <scope>NUCLEOTIDE SEQUENCE</scope>
    <source>
        <strain evidence="8">Gambia11-129</strain>
    </source>
</reference>
<feature type="domain" description="HTH dtxR-type" evidence="7">
    <location>
        <begin position="1"/>
        <end position="64"/>
    </location>
</feature>
<gene>
    <name evidence="8" type="ORF">IAB12_05445</name>
</gene>
<evidence type="ECO:0000256" key="2">
    <source>
        <dbReference type="ARBA" id="ARBA00022386"/>
    </source>
</evidence>
<dbReference type="SUPFAM" id="SSF47979">
    <property type="entry name" value="Iron-dependent repressor protein, dimerization domain"/>
    <property type="match status" value="1"/>
</dbReference>
<dbReference type="FunFam" id="1.10.60.10:FF:000005">
    <property type="entry name" value="Transcriptional regulator MntR protein"/>
    <property type="match status" value="1"/>
</dbReference>
<dbReference type="Proteomes" id="UP000823936">
    <property type="component" value="Unassembled WGS sequence"/>
</dbReference>
<dbReference type="AlphaFoldDB" id="A0A9D1PU83"/>
<evidence type="ECO:0000259" key="7">
    <source>
        <dbReference type="PROSITE" id="PS50944"/>
    </source>
</evidence>
<dbReference type="InterPro" id="IPR022689">
    <property type="entry name" value="Iron_dep_repressor"/>
</dbReference>
<reference evidence="8" key="1">
    <citation type="journal article" date="2021" name="PeerJ">
        <title>Extensive microbial diversity within the chicken gut microbiome revealed by metagenomics and culture.</title>
        <authorList>
            <person name="Gilroy R."/>
            <person name="Ravi A."/>
            <person name="Getino M."/>
            <person name="Pursley I."/>
            <person name="Horton D.L."/>
            <person name="Alikhan N.F."/>
            <person name="Baker D."/>
            <person name="Gharbi K."/>
            <person name="Hall N."/>
            <person name="Watson M."/>
            <person name="Adriaenssens E.M."/>
            <person name="Foster-Nyarko E."/>
            <person name="Jarju S."/>
            <person name="Secka A."/>
            <person name="Antonio M."/>
            <person name="Oren A."/>
            <person name="Chaudhuri R.R."/>
            <person name="La Ragione R."/>
            <person name="Hildebrand F."/>
            <person name="Pallen M.J."/>
        </authorList>
    </citation>
    <scope>NUCLEOTIDE SEQUENCE</scope>
    <source>
        <strain evidence="8">Gambia11-129</strain>
    </source>
</reference>
<dbReference type="GO" id="GO:0003700">
    <property type="term" value="F:DNA-binding transcription factor activity"/>
    <property type="evidence" value="ECO:0007669"/>
    <property type="project" value="InterPro"/>
</dbReference>
<dbReference type="PANTHER" id="PTHR33238:SF7">
    <property type="entry name" value="IRON-DEPENDENT TRANSCRIPTIONAL REGULATOR"/>
    <property type="match status" value="1"/>
</dbReference>
<name>A0A9D1PU83_9SPIO</name>
<dbReference type="InterPro" id="IPR036421">
    <property type="entry name" value="Fe_dep_repressor_sf"/>
</dbReference>
<evidence type="ECO:0000256" key="5">
    <source>
        <dbReference type="ARBA" id="ARBA00023163"/>
    </source>
</evidence>
<dbReference type="Gene3D" id="1.10.10.10">
    <property type="entry name" value="Winged helix-like DNA-binding domain superfamily/Winged helix DNA-binding domain"/>
    <property type="match status" value="1"/>
</dbReference>
<dbReference type="Pfam" id="PF01325">
    <property type="entry name" value="Fe_dep_repress"/>
    <property type="match status" value="1"/>
</dbReference>
<keyword evidence="5" id="KW-0804">Transcription</keyword>
<evidence type="ECO:0000256" key="1">
    <source>
        <dbReference type="ARBA" id="ARBA00007871"/>
    </source>
</evidence>
<dbReference type="GO" id="GO:0003677">
    <property type="term" value="F:DNA binding"/>
    <property type="evidence" value="ECO:0007669"/>
    <property type="project" value="UniProtKB-KW"/>
</dbReference>
<evidence type="ECO:0000256" key="4">
    <source>
        <dbReference type="ARBA" id="ARBA00023125"/>
    </source>
</evidence>
<protein>
    <recommendedName>
        <fullName evidence="2">Transcriptional regulator MntR</fullName>
    </recommendedName>
</protein>
<dbReference type="InterPro" id="IPR001367">
    <property type="entry name" value="Fe_dep_repressor"/>
</dbReference>
<dbReference type="GO" id="GO:0046983">
    <property type="term" value="F:protein dimerization activity"/>
    <property type="evidence" value="ECO:0007669"/>
    <property type="project" value="InterPro"/>
</dbReference>
<evidence type="ECO:0000313" key="8">
    <source>
        <dbReference type="EMBL" id="HIV99200.1"/>
    </source>
</evidence>
<dbReference type="InterPro" id="IPR036390">
    <property type="entry name" value="WH_DNA-bd_sf"/>
</dbReference>
<accession>A0A9D1PU83</accession>
<dbReference type="EMBL" id="DXHU01000020">
    <property type="protein sequence ID" value="HIV99200.1"/>
    <property type="molecule type" value="Genomic_DNA"/>
</dbReference>
<keyword evidence="3" id="KW-0805">Transcription regulation</keyword>
<evidence type="ECO:0000256" key="3">
    <source>
        <dbReference type="ARBA" id="ARBA00023015"/>
    </source>
</evidence>
<dbReference type="PANTHER" id="PTHR33238">
    <property type="entry name" value="IRON (METAL) DEPENDENT REPRESSOR, DTXR FAMILY"/>
    <property type="match status" value="1"/>
</dbReference>
<proteinExistence type="inferred from homology"/>
<keyword evidence="4" id="KW-0238">DNA-binding</keyword>
<evidence type="ECO:0000313" key="9">
    <source>
        <dbReference type="Proteomes" id="UP000823936"/>
    </source>
</evidence>
<comment type="caution">
    <text evidence="8">The sequence shown here is derived from an EMBL/GenBank/DDBJ whole genome shotgun (WGS) entry which is preliminary data.</text>
</comment>
<dbReference type="SUPFAM" id="SSF46785">
    <property type="entry name" value="Winged helix' DNA-binding domain"/>
    <property type="match status" value="1"/>
</dbReference>
<comment type="function">
    <text evidence="6">In the presence of manganese, represses expression of mntH and mntS. Up-regulates expression of mntP.</text>
</comment>
<dbReference type="Pfam" id="PF02742">
    <property type="entry name" value="Fe_dep_repr_C"/>
    <property type="match status" value="1"/>
</dbReference>
<dbReference type="InterPro" id="IPR022687">
    <property type="entry name" value="HTH_DTXR"/>
</dbReference>
<dbReference type="InterPro" id="IPR050536">
    <property type="entry name" value="DtxR_MntR_Metal-Reg"/>
</dbReference>
<dbReference type="InterPro" id="IPR036388">
    <property type="entry name" value="WH-like_DNA-bd_sf"/>
</dbReference>
<dbReference type="PROSITE" id="PS50944">
    <property type="entry name" value="HTH_DTXR"/>
    <property type="match status" value="1"/>
</dbReference>
<dbReference type="SMART" id="SM00529">
    <property type="entry name" value="HTH_DTXR"/>
    <property type="match status" value="1"/>
</dbReference>